<evidence type="ECO:0000313" key="2">
    <source>
        <dbReference type="EMBL" id="MRD48872.1"/>
    </source>
</evidence>
<feature type="transmembrane region" description="Helical" evidence="1">
    <location>
        <begin position="27"/>
        <end position="44"/>
    </location>
</feature>
<dbReference type="OrthoDB" id="9812349at2"/>
<dbReference type="PANTHER" id="PTHR34980:SF2">
    <property type="entry name" value="INNER MEMBRANE PROTEIN YHAH-RELATED"/>
    <property type="match status" value="1"/>
</dbReference>
<accession>A0A844B6S9</accession>
<proteinExistence type="predicted"/>
<feature type="transmembrane region" description="Helical" evidence="1">
    <location>
        <begin position="75"/>
        <end position="96"/>
    </location>
</feature>
<dbReference type="RefSeq" id="WP_153586185.1">
    <property type="nucleotide sequence ID" value="NZ_WJBU01000016.1"/>
</dbReference>
<reference evidence="2 3" key="1">
    <citation type="submission" date="2019-11" db="EMBL/GenBank/DDBJ databases">
        <title>Caenimonas koreensis gen. nov., sp. nov., isolated from activated sludge.</title>
        <authorList>
            <person name="Seung H.R."/>
        </authorList>
    </citation>
    <scope>NUCLEOTIDE SEQUENCE [LARGE SCALE GENOMIC DNA]</scope>
    <source>
        <strain evidence="2 3">EMB320</strain>
    </source>
</reference>
<evidence type="ECO:0000313" key="3">
    <source>
        <dbReference type="Proteomes" id="UP000487350"/>
    </source>
</evidence>
<dbReference type="InterPro" id="IPR008523">
    <property type="entry name" value="DUF805"/>
</dbReference>
<sequence>MDEYISAVKTCLNKYADFTGRAARPEFWWFVLFWVVVLAITGMVSRYLYGIAALALFIPMLAAGARRLHDTGKSGWFQLLSFIPFFGTLFLIYLMAQPGNTAANQYGEPPSGTPAAAMDIAPGQQ</sequence>
<dbReference type="EMBL" id="WJBU01000016">
    <property type="protein sequence ID" value="MRD48872.1"/>
    <property type="molecule type" value="Genomic_DNA"/>
</dbReference>
<dbReference type="Pfam" id="PF05656">
    <property type="entry name" value="DUF805"/>
    <property type="match status" value="1"/>
</dbReference>
<feature type="transmembrane region" description="Helical" evidence="1">
    <location>
        <begin position="51"/>
        <end position="69"/>
    </location>
</feature>
<gene>
    <name evidence="2" type="ORF">GHT07_16415</name>
</gene>
<keyword evidence="1" id="KW-1133">Transmembrane helix</keyword>
<name>A0A844B6S9_9BURK</name>
<dbReference type="GO" id="GO:0005886">
    <property type="term" value="C:plasma membrane"/>
    <property type="evidence" value="ECO:0007669"/>
    <property type="project" value="TreeGrafter"/>
</dbReference>
<keyword evidence="1" id="KW-0812">Transmembrane</keyword>
<evidence type="ECO:0000256" key="1">
    <source>
        <dbReference type="SAM" id="Phobius"/>
    </source>
</evidence>
<organism evidence="2 3">
    <name type="scientific">Caenimonas koreensis DSM 17982</name>
    <dbReference type="NCBI Taxonomy" id="1121255"/>
    <lineage>
        <taxon>Bacteria</taxon>
        <taxon>Pseudomonadati</taxon>
        <taxon>Pseudomonadota</taxon>
        <taxon>Betaproteobacteria</taxon>
        <taxon>Burkholderiales</taxon>
        <taxon>Comamonadaceae</taxon>
        <taxon>Caenimonas</taxon>
    </lineage>
</organism>
<keyword evidence="1" id="KW-0472">Membrane</keyword>
<dbReference type="AlphaFoldDB" id="A0A844B6S9"/>
<dbReference type="Proteomes" id="UP000487350">
    <property type="component" value="Unassembled WGS sequence"/>
</dbReference>
<protein>
    <submittedName>
        <fullName evidence="2">DUF805 domain-containing protein</fullName>
    </submittedName>
</protein>
<comment type="caution">
    <text evidence="2">The sequence shown here is derived from an EMBL/GenBank/DDBJ whole genome shotgun (WGS) entry which is preliminary data.</text>
</comment>
<dbReference type="PANTHER" id="PTHR34980">
    <property type="entry name" value="INNER MEMBRANE PROTEIN-RELATED-RELATED"/>
    <property type="match status" value="1"/>
</dbReference>
<keyword evidence="3" id="KW-1185">Reference proteome</keyword>